<dbReference type="AlphaFoldDB" id="A0A060CFK2"/>
<proteinExistence type="predicted"/>
<dbReference type="EMBL" id="KF126380">
    <property type="protein sequence ID" value="AIA93727.1"/>
    <property type="molecule type" value="Genomic_DNA"/>
</dbReference>
<evidence type="ECO:0000313" key="1">
    <source>
        <dbReference type="EMBL" id="AIA93727.1"/>
    </source>
</evidence>
<feature type="non-terminal residue" evidence="1">
    <location>
        <position position="61"/>
    </location>
</feature>
<protein>
    <submittedName>
        <fullName evidence="1">CAZy families GT4 protein</fullName>
    </submittedName>
</protein>
<accession>A0A060CFK2</accession>
<organism evidence="1">
    <name type="scientific">uncultured Acidovorax sp</name>
    <dbReference type="NCBI Taxonomy" id="158751"/>
    <lineage>
        <taxon>Bacteria</taxon>
        <taxon>Pseudomonadati</taxon>
        <taxon>Pseudomonadota</taxon>
        <taxon>Betaproteobacteria</taxon>
        <taxon>Burkholderiales</taxon>
        <taxon>Comamonadaceae</taxon>
        <taxon>Acidovorax</taxon>
        <taxon>environmental samples</taxon>
    </lineage>
</organism>
<name>A0A060CFK2_9BURK</name>
<sequence length="61" mass="6877">MQGHLAPRGEFSAGALAIKPQLKRWYIATLKASGLLRHIEWHASTDHEADDIRRAMNLPQT</sequence>
<reference evidence="1" key="1">
    <citation type="journal article" date="2013" name="Environ. Microbiol.">
        <title>Seasonally variable intestinal metagenomes of the red palm weevil (Rhynchophorus ferrugineus).</title>
        <authorList>
            <person name="Jia S."/>
            <person name="Zhang X."/>
            <person name="Zhang G."/>
            <person name="Yin A."/>
            <person name="Zhang S."/>
            <person name="Li F."/>
            <person name="Wang L."/>
            <person name="Zhao D."/>
            <person name="Yun Q."/>
            <person name="Tala"/>
            <person name="Wang J."/>
            <person name="Sun G."/>
            <person name="Baabdullah M."/>
            <person name="Yu X."/>
            <person name="Hu S."/>
            <person name="Al-Mssallem I.S."/>
            <person name="Yu J."/>
        </authorList>
    </citation>
    <scope>NUCLEOTIDE SEQUENCE</scope>
</reference>